<protein>
    <submittedName>
        <fullName evidence="2">WxcM-like domain-containing protein</fullName>
    </submittedName>
</protein>
<dbReference type="CDD" id="cd20292">
    <property type="entry name" value="cupin_QdtA-like"/>
    <property type="match status" value="1"/>
</dbReference>
<reference evidence="2 3" key="1">
    <citation type="submission" date="2018-01" db="EMBL/GenBank/DDBJ databases">
        <title>Whole genome analyses suggest that Burkholderia sensu lato contains two further novel genera in the rhizoxinica-symbiotica group Mycetohabitans gen. nov., and Trinickia gen. nov.: implications for the evolution of diazotrophy and nodulation in the Burkholderiaceae.</title>
        <authorList>
            <person name="Estrada-de los Santos P."/>
            <person name="Palmer M."/>
            <person name="Chavez-Ramirez B."/>
            <person name="Beukes C."/>
            <person name="Steenkamp E.T."/>
            <person name="Hirsch A.M."/>
            <person name="Manyaka P."/>
            <person name="Maluk M."/>
            <person name="Lafos M."/>
            <person name="Crook M."/>
            <person name="Gross E."/>
            <person name="Simon M.F."/>
            <person name="Bueno dos Reis Junior F."/>
            <person name="Poole P.S."/>
            <person name="Venter S.N."/>
            <person name="James E.K."/>
        </authorList>
    </citation>
    <scope>NUCLEOTIDE SEQUENCE [LARGE SCALE GENOMIC DNA]</scope>
    <source>
        <strain evidence="2 3">JPY 581</strain>
    </source>
</reference>
<dbReference type="Pfam" id="PF05523">
    <property type="entry name" value="FdtA"/>
    <property type="match status" value="1"/>
</dbReference>
<dbReference type="AlphaFoldDB" id="A0A2N7X7C1"/>
<evidence type="ECO:0000259" key="1">
    <source>
        <dbReference type="Pfam" id="PF05523"/>
    </source>
</evidence>
<dbReference type="STRING" id="863227.GCA_000373005_02892"/>
<dbReference type="EMBL" id="PNYC01000003">
    <property type="protein sequence ID" value="PMS37507.1"/>
    <property type="molecule type" value="Genomic_DNA"/>
</dbReference>
<name>A0A2N7X7C1_9BURK</name>
<dbReference type="SUPFAM" id="SSF51182">
    <property type="entry name" value="RmlC-like cupins"/>
    <property type="match status" value="1"/>
</dbReference>
<comment type="caution">
    <text evidence="2">The sequence shown here is derived from an EMBL/GenBank/DDBJ whole genome shotgun (WGS) entry which is preliminary data.</text>
</comment>
<keyword evidence="3" id="KW-1185">Reference proteome</keyword>
<dbReference type="Gene3D" id="2.60.120.10">
    <property type="entry name" value="Jelly Rolls"/>
    <property type="match status" value="1"/>
</dbReference>
<dbReference type="OrthoDB" id="272049at2"/>
<dbReference type="Proteomes" id="UP000235777">
    <property type="component" value="Unassembled WGS sequence"/>
</dbReference>
<gene>
    <name evidence="2" type="ORF">C0Z20_05910</name>
</gene>
<dbReference type="InterPro" id="IPR014710">
    <property type="entry name" value="RmlC-like_jellyroll"/>
</dbReference>
<dbReference type="InterPro" id="IPR011051">
    <property type="entry name" value="RmlC_Cupin_sf"/>
</dbReference>
<dbReference type="RefSeq" id="WP_018441465.1">
    <property type="nucleotide sequence ID" value="NZ_KB890176.1"/>
</dbReference>
<feature type="domain" description="Sugar 3,4-ketoisomerase QdtA cupin" evidence="1">
    <location>
        <begin position="8"/>
        <end position="135"/>
    </location>
</feature>
<proteinExistence type="predicted"/>
<organism evidence="2 3">
    <name type="scientific">Trinickia symbiotica</name>
    <dbReference type="NCBI Taxonomy" id="863227"/>
    <lineage>
        <taxon>Bacteria</taxon>
        <taxon>Pseudomonadati</taxon>
        <taxon>Pseudomonadota</taxon>
        <taxon>Betaproteobacteria</taxon>
        <taxon>Burkholderiales</taxon>
        <taxon>Burkholderiaceae</taxon>
        <taxon>Trinickia</taxon>
    </lineage>
</organism>
<evidence type="ECO:0000313" key="2">
    <source>
        <dbReference type="EMBL" id="PMS37507.1"/>
    </source>
</evidence>
<dbReference type="InterPro" id="IPR008894">
    <property type="entry name" value="QdtA_cupin_dom"/>
</dbReference>
<evidence type="ECO:0000313" key="3">
    <source>
        <dbReference type="Proteomes" id="UP000235777"/>
    </source>
</evidence>
<accession>A0A2N7X7C1</accession>
<sequence length="142" mass="16038">MIKSTINDCKIISLPKVTDPRGNLTFIESSKHIPFDVKRVFYLYDVPTEESRGAHAHKTLHQFVVCLSGSFDVRVDDGESQATFHLNRPWKGLHVPPMIWGSEINFDPGTVCLVLASALYDESDYIREYETFQSLVGYASAI</sequence>